<proteinExistence type="predicted"/>
<dbReference type="InterPro" id="IPR036249">
    <property type="entry name" value="Thioredoxin-like_sf"/>
</dbReference>
<dbReference type="SUPFAM" id="SSF52833">
    <property type="entry name" value="Thioredoxin-like"/>
    <property type="match status" value="1"/>
</dbReference>
<keyword evidence="3" id="KW-1185">Reference proteome</keyword>
<evidence type="ECO:0000313" key="2">
    <source>
        <dbReference type="EMBL" id="MFC3154090.1"/>
    </source>
</evidence>
<feature type="transmembrane region" description="Helical" evidence="1">
    <location>
        <begin position="20"/>
        <end position="38"/>
    </location>
</feature>
<accession>A0ABV7HNM9</accession>
<organism evidence="2 3">
    <name type="scientific">Gilvimarinus japonicus</name>
    <dbReference type="NCBI Taxonomy" id="1796469"/>
    <lineage>
        <taxon>Bacteria</taxon>
        <taxon>Pseudomonadati</taxon>
        <taxon>Pseudomonadota</taxon>
        <taxon>Gammaproteobacteria</taxon>
        <taxon>Cellvibrionales</taxon>
        <taxon>Cellvibrionaceae</taxon>
        <taxon>Gilvimarinus</taxon>
    </lineage>
</organism>
<name>A0ABV7HNM9_9GAMM</name>
<evidence type="ECO:0000313" key="3">
    <source>
        <dbReference type="Proteomes" id="UP001595548"/>
    </source>
</evidence>
<evidence type="ECO:0000256" key="1">
    <source>
        <dbReference type="SAM" id="Phobius"/>
    </source>
</evidence>
<keyword evidence="1" id="KW-1133">Transmembrane helix</keyword>
<dbReference type="RefSeq" id="WP_382414195.1">
    <property type="nucleotide sequence ID" value="NZ_AP031500.1"/>
</dbReference>
<keyword evidence="1" id="KW-0472">Membrane</keyword>
<evidence type="ECO:0008006" key="4">
    <source>
        <dbReference type="Google" id="ProtNLM"/>
    </source>
</evidence>
<comment type="caution">
    <text evidence="2">The sequence shown here is derived from an EMBL/GenBank/DDBJ whole genome shotgun (WGS) entry which is preliminary data.</text>
</comment>
<keyword evidence="1" id="KW-0812">Transmembrane</keyword>
<dbReference type="Gene3D" id="3.40.30.10">
    <property type="entry name" value="Glutaredoxin"/>
    <property type="match status" value="1"/>
</dbReference>
<sequence length="207" mass="23542">MTDTQQTTPRPNKKRGQLQALLLMLVVALPMIAAYTIYHTGWGMPEGTVNKGTLLAPPLALSELAPHEQGERWDLTHEPKRWRYVIPGNAKCDKTCMDNLYLTRQVHIRLNEKAERVERIYLLLDDTLSPELAAHIKAQHPLLRVMTVNRADLTQALQSSNFSDDPVAAGRYFLMDQEGFLMLTYTPEHTGGELLKDVKKMLKTSYE</sequence>
<protein>
    <recommendedName>
        <fullName evidence="4">Transmembrane protein</fullName>
    </recommendedName>
</protein>
<gene>
    <name evidence="2" type="ORF">ACFOEB_02675</name>
</gene>
<reference evidence="3" key="1">
    <citation type="journal article" date="2019" name="Int. J. Syst. Evol. Microbiol.">
        <title>The Global Catalogue of Microorganisms (GCM) 10K type strain sequencing project: providing services to taxonomists for standard genome sequencing and annotation.</title>
        <authorList>
            <consortium name="The Broad Institute Genomics Platform"/>
            <consortium name="The Broad Institute Genome Sequencing Center for Infectious Disease"/>
            <person name="Wu L."/>
            <person name="Ma J."/>
        </authorList>
    </citation>
    <scope>NUCLEOTIDE SEQUENCE [LARGE SCALE GENOMIC DNA]</scope>
    <source>
        <strain evidence="3">KCTC 52141</strain>
    </source>
</reference>
<dbReference type="Proteomes" id="UP001595548">
    <property type="component" value="Unassembled WGS sequence"/>
</dbReference>
<dbReference type="EMBL" id="JBHRTL010000004">
    <property type="protein sequence ID" value="MFC3154090.1"/>
    <property type="molecule type" value="Genomic_DNA"/>
</dbReference>